<accession>A0A916UEK4</accession>
<reference evidence="1" key="2">
    <citation type="submission" date="2020-09" db="EMBL/GenBank/DDBJ databases">
        <authorList>
            <person name="Sun Q."/>
            <person name="Zhou Y."/>
        </authorList>
    </citation>
    <scope>NUCLEOTIDE SEQUENCE</scope>
    <source>
        <strain evidence="1">CGMCC 1.12919</strain>
    </source>
</reference>
<reference evidence="1" key="1">
    <citation type="journal article" date="2014" name="Int. J. Syst. Evol. Microbiol.">
        <title>Complete genome sequence of Corynebacterium casei LMG S-19264T (=DSM 44701T), isolated from a smear-ripened cheese.</title>
        <authorList>
            <consortium name="US DOE Joint Genome Institute (JGI-PGF)"/>
            <person name="Walter F."/>
            <person name="Albersmeier A."/>
            <person name="Kalinowski J."/>
            <person name="Ruckert C."/>
        </authorList>
    </citation>
    <scope>NUCLEOTIDE SEQUENCE</scope>
    <source>
        <strain evidence="1">CGMCC 1.12919</strain>
    </source>
</reference>
<dbReference type="EMBL" id="BMGG01000005">
    <property type="protein sequence ID" value="GGC70776.1"/>
    <property type="molecule type" value="Genomic_DNA"/>
</dbReference>
<dbReference type="AlphaFoldDB" id="A0A916UEK4"/>
<dbReference type="Pfam" id="PF19551">
    <property type="entry name" value="DUF6074"/>
    <property type="match status" value="1"/>
</dbReference>
<dbReference type="InterPro" id="IPR045720">
    <property type="entry name" value="DUF6074"/>
</dbReference>
<proteinExistence type="predicted"/>
<gene>
    <name evidence="1" type="ORF">GCM10010994_31670</name>
</gene>
<organism evidence="1 2">
    <name type="scientific">Chelatococcus reniformis</name>
    <dbReference type="NCBI Taxonomy" id="1494448"/>
    <lineage>
        <taxon>Bacteria</taxon>
        <taxon>Pseudomonadati</taxon>
        <taxon>Pseudomonadota</taxon>
        <taxon>Alphaproteobacteria</taxon>
        <taxon>Hyphomicrobiales</taxon>
        <taxon>Chelatococcaceae</taxon>
        <taxon>Chelatococcus</taxon>
    </lineage>
</organism>
<dbReference type="Proteomes" id="UP000637002">
    <property type="component" value="Unassembled WGS sequence"/>
</dbReference>
<evidence type="ECO:0000313" key="2">
    <source>
        <dbReference type="Proteomes" id="UP000637002"/>
    </source>
</evidence>
<protein>
    <submittedName>
        <fullName evidence="1">Uncharacterized protein</fullName>
    </submittedName>
</protein>
<name>A0A916UEK4_9HYPH</name>
<keyword evidence="2" id="KW-1185">Reference proteome</keyword>
<comment type="caution">
    <text evidence="1">The sequence shown here is derived from an EMBL/GenBank/DDBJ whole genome shotgun (WGS) entry which is preliminary data.</text>
</comment>
<dbReference type="RefSeq" id="WP_188610135.1">
    <property type="nucleotide sequence ID" value="NZ_BMGG01000005.1"/>
</dbReference>
<evidence type="ECO:0000313" key="1">
    <source>
        <dbReference type="EMBL" id="GGC70776.1"/>
    </source>
</evidence>
<sequence>MAEIIPFPRTRNRRFILKHAGNIAGMSAAQGEKYLANTVLKVQRETMLRRGVGSPVVEQEMRALELAIRAALWRVVMEGGAA</sequence>